<name>A5G8R4_GEOUR</name>
<evidence type="ECO:0008006" key="3">
    <source>
        <dbReference type="Google" id="ProtNLM"/>
    </source>
</evidence>
<dbReference type="STRING" id="351605.Gura_4038"/>
<dbReference type="EMBL" id="CP000698">
    <property type="protein sequence ID" value="ABQ28182.1"/>
    <property type="molecule type" value="Genomic_DNA"/>
</dbReference>
<dbReference type="HOGENOM" id="CLU_131358_1_0_7"/>
<dbReference type="RefSeq" id="WP_011940819.1">
    <property type="nucleotide sequence ID" value="NC_009483.1"/>
</dbReference>
<dbReference type="SUPFAM" id="SSF88723">
    <property type="entry name" value="PIN domain-like"/>
    <property type="match status" value="1"/>
</dbReference>
<dbReference type="AlphaFoldDB" id="A5G8R4"/>
<evidence type="ECO:0000313" key="1">
    <source>
        <dbReference type="EMBL" id="ABQ28182.1"/>
    </source>
</evidence>
<dbReference type="InterPro" id="IPR021799">
    <property type="entry name" value="PIN-like_prokaryotic"/>
</dbReference>
<dbReference type="Proteomes" id="UP000006695">
    <property type="component" value="Chromosome"/>
</dbReference>
<proteinExistence type="predicted"/>
<evidence type="ECO:0000313" key="2">
    <source>
        <dbReference type="Proteomes" id="UP000006695"/>
    </source>
</evidence>
<dbReference type="Gene3D" id="3.40.50.1010">
    <property type="entry name" value="5'-nuclease"/>
    <property type="match status" value="1"/>
</dbReference>
<protein>
    <recommendedName>
        <fullName evidence="3">PIN domain-containing protein</fullName>
    </recommendedName>
</protein>
<dbReference type="InterPro" id="IPR029060">
    <property type="entry name" value="PIN-like_dom_sf"/>
</dbReference>
<keyword evidence="2" id="KW-1185">Reference proteome</keyword>
<dbReference type="OrthoDB" id="7359859at2"/>
<reference evidence="1 2" key="1">
    <citation type="submission" date="2007-05" db="EMBL/GenBank/DDBJ databases">
        <title>Complete sequence of Geobacter uraniireducens Rf4.</title>
        <authorList>
            <consortium name="US DOE Joint Genome Institute"/>
            <person name="Copeland A."/>
            <person name="Lucas S."/>
            <person name="Lapidus A."/>
            <person name="Barry K."/>
            <person name="Detter J.C."/>
            <person name="Glavina del Rio T."/>
            <person name="Hammon N."/>
            <person name="Israni S."/>
            <person name="Dalin E."/>
            <person name="Tice H."/>
            <person name="Pitluck S."/>
            <person name="Chertkov O."/>
            <person name="Brettin T."/>
            <person name="Bruce D."/>
            <person name="Han C."/>
            <person name="Schmutz J."/>
            <person name="Larimer F."/>
            <person name="Land M."/>
            <person name="Hauser L."/>
            <person name="Kyrpides N."/>
            <person name="Mikhailova N."/>
            <person name="Shelobolina E."/>
            <person name="Aklujkar M."/>
            <person name="Lovley D."/>
            <person name="Richardson P."/>
        </authorList>
    </citation>
    <scope>NUCLEOTIDE SEQUENCE [LARGE SCALE GENOMIC DNA]</scope>
    <source>
        <strain evidence="1 2">Rf4</strain>
    </source>
</reference>
<gene>
    <name evidence="1" type="ordered locus">Gura_4038</name>
</gene>
<organism evidence="1 2">
    <name type="scientific">Geotalea uraniireducens (strain Rf4)</name>
    <name type="common">Geobacter uraniireducens</name>
    <dbReference type="NCBI Taxonomy" id="351605"/>
    <lineage>
        <taxon>Bacteria</taxon>
        <taxon>Pseudomonadati</taxon>
        <taxon>Thermodesulfobacteriota</taxon>
        <taxon>Desulfuromonadia</taxon>
        <taxon>Geobacterales</taxon>
        <taxon>Geobacteraceae</taxon>
        <taxon>Geotalea</taxon>
    </lineage>
</organism>
<accession>A5G8R4</accession>
<dbReference type="KEGG" id="gur:Gura_4038"/>
<dbReference type="Pfam" id="PF11848">
    <property type="entry name" value="DUF3368"/>
    <property type="match status" value="1"/>
</dbReference>
<sequence>MKVIIQDASVLIDMADCDLLDAWFGLGFDLRTTTLVWREVNRKNQKIKLKRFVDEGRFGIEAVGAQALTEIVQLQALLSSRVTIEDVSALYFAGKLESILLTGDKRLRQHAEERGIETHGLLWVFDILLARGALLPGVAADRLEKLIERGTSRLPLHECELRIKKWRR</sequence>